<protein>
    <submittedName>
        <fullName evidence="2">Uncharacterized protein</fullName>
    </submittedName>
</protein>
<keyword evidence="3" id="KW-1185">Reference proteome</keyword>
<evidence type="ECO:0000256" key="1">
    <source>
        <dbReference type="SAM" id="MobiDB-lite"/>
    </source>
</evidence>
<feature type="region of interest" description="Disordered" evidence="1">
    <location>
        <begin position="36"/>
        <end position="58"/>
    </location>
</feature>
<evidence type="ECO:0000313" key="2">
    <source>
        <dbReference type="EMBL" id="KAL3682617.1"/>
    </source>
</evidence>
<name>A0ABD3GW25_9MARC</name>
<feature type="compositionally biased region" description="Polar residues" evidence="1">
    <location>
        <begin position="43"/>
        <end position="57"/>
    </location>
</feature>
<organism evidence="2 3">
    <name type="scientific">Riccia sorocarpa</name>
    <dbReference type="NCBI Taxonomy" id="122646"/>
    <lineage>
        <taxon>Eukaryota</taxon>
        <taxon>Viridiplantae</taxon>
        <taxon>Streptophyta</taxon>
        <taxon>Embryophyta</taxon>
        <taxon>Marchantiophyta</taxon>
        <taxon>Marchantiopsida</taxon>
        <taxon>Marchantiidae</taxon>
        <taxon>Marchantiales</taxon>
        <taxon>Ricciaceae</taxon>
        <taxon>Riccia</taxon>
    </lineage>
</organism>
<evidence type="ECO:0000313" key="3">
    <source>
        <dbReference type="Proteomes" id="UP001633002"/>
    </source>
</evidence>
<feature type="region of interest" description="Disordered" evidence="1">
    <location>
        <begin position="1"/>
        <end position="23"/>
    </location>
</feature>
<feature type="compositionally biased region" description="Polar residues" evidence="1">
    <location>
        <begin position="255"/>
        <end position="267"/>
    </location>
</feature>
<sequence length="311" mass="32507">MAKSKRKRGNSTGPSITPLSPKAVLATETPLKATIAVPAAQSAPKSSPKTDKTQLPTVNPERSLRQYIASAQTQQSSGNQAGFLKAHYLAKVAEWAAAAVPNLGAFFGQRLAAASEALAIPPPTSHSLCQRCETVLNVGENCSVLVTKAPKKWRRLKPKGAGVGVKNAIVYHCYFCKFDNKIPATAKAFAKAKLAQPGPPMKTQSAAGSKAAPTTIAVQAKNPGSSKTSAAVAEARKVAQVATVSTPPGKPLSAFVSSPMTPSSVADATTGGKKRKRKGWSTLKEMATAQLELPTPSRLGFMSPLNPSKKR</sequence>
<feature type="region of interest" description="Disordered" evidence="1">
    <location>
        <begin position="253"/>
        <end position="311"/>
    </location>
</feature>
<proteinExistence type="predicted"/>
<dbReference type="AlphaFoldDB" id="A0ABD3GW25"/>
<accession>A0ABD3GW25</accession>
<dbReference type="PANTHER" id="PTHR36072">
    <property type="entry name" value="OS01G0541600 PROTEIN"/>
    <property type="match status" value="1"/>
</dbReference>
<comment type="caution">
    <text evidence="2">The sequence shown here is derived from an EMBL/GenBank/DDBJ whole genome shotgun (WGS) entry which is preliminary data.</text>
</comment>
<dbReference type="Proteomes" id="UP001633002">
    <property type="component" value="Unassembled WGS sequence"/>
</dbReference>
<reference evidence="2 3" key="1">
    <citation type="submission" date="2024-09" db="EMBL/GenBank/DDBJ databases">
        <title>Chromosome-scale assembly of Riccia sorocarpa.</title>
        <authorList>
            <person name="Paukszto L."/>
        </authorList>
    </citation>
    <scope>NUCLEOTIDE SEQUENCE [LARGE SCALE GENOMIC DNA]</scope>
    <source>
        <strain evidence="2">LP-2024</strain>
        <tissue evidence="2">Aerial parts of the thallus</tissue>
    </source>
</reference>
<gene>
    <name evidence="2" type="ORF">R1sor_000639</name>
</gene>
<dbReference type="EMBL" id="JBJQOH010000006">
    <property type="protein sequence ID" value="KAL3682617.1"/>
    <property type="molecule type" value="Genomic_DNA"/>
</dbReference>
<dbReference type="Gene3D" id="6.20.50.20">
    <property type="match status" value="1"/>
</dbReference>
<dbReference type="Pfam" id="PF04032">
    <property type="entry name" value="Rpr2"/>
    <property type="match status" value="1"/>
</dbReference>
<dbReference type="PANTHER" id="PTHR36072:SF2">
    <property type="entry name" value="OS01G0531000 PROTEIN"/>
    <property type="match status" value="1"/>
</dbReference>
<dbReference type="InterPro" id="IPR007175">
    <property type="entry name" value="Rpr2/Snm1/Rpp21"/>
</dbReference>